<evidence type="ECO:0000313" key="11">
    <source>
        <dbReference type="Proteomes" id="UP001058072"/>
    </source>
</evidence>
<reference evidence="9 10" key="1">
    <citation type="submission" date="2021-03" db="EMBL/GenBank/DDBJ databases">
        <title>Comparative Genomics and Metabolomics in the genus Turicibacter.</title>
        <authorList>
            <person name="Maki J."/>
            <person name="Looft T."/>
        </authorList>
    </citation>
    <scope>NUCLEOTIDE SEQUENCE</scope>
    <source>
        <strain evidence="9">ISU324</strain>
        <strain evidence="8 10">MMM721</strain>
    </source>
</reference>
<feature type="transmembrane region" description="Helical" evidence="6">
    <location>
        <begin position="209"/>
        <end position="229"/>
    </location>
</feature>
<evidence type="ECO:0000313" key="8">
    <source>
        <dbReference type="EMBL" id="UUF05310.1"/>
    </source>
</evidence>
<keyword evidence="5 6" id="KW-0472">Membrane</keyword>
<dbReference type="Proteomes" id="UP001058016">
    <property type="component" value="Chromosome"/>
</dbReference>
<keyword evidence="10" id="KW-1185">Reference proteome</keyword>
<evidence type="ECO:0000256" key="5">
    <source>
        <dbReference type="ARBA" id="ARBA00023136"/>
    </source>
</evidence>
<proteinExistence type="predicted"/>
<evidence type="ECO:0000313" key="9">
    <source>
        <dbReference type="EMBL" id="UUF09239.1"/>
    </source>
</evidence>
<feature type="transmembrane region" description="Helical" evidence="6">
    <location>
        <begin position="336"/>
        <end position="361"/>
    </location>
</feature>
<dbReference type="InterPro" id="IPR036259">
    <property type="entry name" value="MFS_trans_sf"/>
</dbReference>
<feature type="transmembrane region" description="Helical" evidence="6">
    <location>
        <begin position="168"/>
        <end position="188"/>
    </location>
</feature>
<gene>
    <name evidence="8" type="ORF">J0J69_09480</name>
    <name evidence="9" type="ORF">J0J70_04410</name>
</gene>
<sequence length="395" mass="43405">MSNRLKFRKYLVLAACFLIMAVSFSIINNITSLFIDPVTKHLRLSISSFSFVFTIGAITTALMSPIIGQLISKVPLKAIMSLGAILAGGGFFCYSLATQIWMFYVIAVIVGIGTSCLTVIPISTAITHWFEDKKGMALGIAMAGAGTGSFIWMQIVSRMLTDLSYQETYAILGLIILVVCLPLTLFVMKMPPDTTIEAKKKEKISYKDIHWSMQLILFALGLFLLGVNISGTKMHIQPYLTHLGHPLTFNANVGSTQAIFALLGNLIGGYVFDKLNLRNSIIIFVSMSLLSYICLIYGAFAPLLFVFAALFGLCLCLPSMLPSYGTSALFGKEHYAMHLGFINMIFTFGGALGPMISGFIADHLNYTLVWVTYFALTVLYSIFLLISLRSKKPQT</sequence>
<feature type="transmembrane region" description="Helical" evidence="6">
    <location>
        <begin position="79"/>
        <end position="97"/>
    </location>
</feature>
<keyword evidence="4 6" id="KW-1133">Transmembrane helix</keyword>
<dbReference type="InterPro" id="IPR020846">
    <property type="entry name" value="MFS_dom"/>
</dbReference>
<evidence type="ECO:0000259" key="7">
    <source>
        <dbReference type="PROSITE" id="PS50850"/>
    </source>
</evidence>
<dbReference type="PROSITE" id="PS50850">
    <property type="entry name" value="MFS"/>
    <property type="match status" value="1"/>
</dbReference>
<dbReference type="AlphaFoldDB" id="A0A9Q9FJG2"/>
<feature type="domain" description="Major facilitator superfamily (MFS) profile" evidence="7">
    <location>
        <begin position="9"/>
        <end position="392"/>
    </location>
</feature>
<dbReference type="GO" id="GO:0005886">
    <property type="term" value="C:plasma membrane"/>
    <property type="evidence" value="ECO:0007669"/>
    <property type="project" value="UniProtKB-SubCell"/>
</dbReference>
<keyword evidence="2" id="KW-0813">Transport</keyword>
<evidence type="ECO:0000256" key="2">
    <source>
        <dbReference type="ARBA" id="ARBA00022448"/>
    </source>
</evidence>
<evidence type="ECO:0000313" key="10">
    <source>
        <dbReference type="Proteomes" id="UP001058016"/>
    </source>
</evidence>
<dbReference type="InterPro" id="IPR050327">
    <property type="entry name" value="Proton-linked_MCT"/>
</dbReference>
<name>A0A9Q9FJG2_9FIRM</name>
<dbReference type="PANTHER" id="PTHR11360">
    <property type="entry name" value="MONOCARBOXYLATE TRANSPORTER"/>
    <property type="match status" value="1"/>
</dbReference>
<dbReference type="PANTHER" id="PTHR11360:SF284">
    <property type="entry name" value="EG:103B4.3 PROTEIN-RELATED"/>
    <property type="match status" value="1"/>
</dbReference>
<dbReference type="InterPro" id="IPR011701">
    <property type="entry name" value="MFS"/>
</dbReference>
<dbReference type="RefSeq" id="WP_055243059.1">
    <property type="nucleotide sequence ID" value="NZ_CP071249.1"/>
</dbReference>
<feature type="transmembrane region" description="Helical" evidence="6">
    <location>
        <begin position="249"/>
        <end position="272"/>
    </location>
</feature>
<evidence type="ECO:0000256" key="3">
    <source>
        <dbReference type="ARBA" id="ARBA00022692"/>
    </source>
</evidence>
<protein>
    <submittedName>
        <fullName evidence="9">MFS transporter</fullName>
    </submittedName>
</protein>
<dbReference type="EMBL" id="CP071250">
    <property type="protein sequence ID" value="UUF09239.1"/>
    <property type="molecule type" value="Genomic_DNA"/>
</dbReference>
<feature type="transmembrane region" description="Helical" evidence="6">
    <location>
        <begin position="103"/>
        <end position="123"/>
    </location>
</feature>
<dbReference type="Proteomes" id="UP001058072">
    <property type="component" value="Chromosome"/>
</dbReference>
<feature type="transmembrane region" description="Helical" evidence="6">
    <location>
        <begin position="304"/>
        <end position="324"/>
    </location>
</feature>
<feature type="transmembrane region" description="Helical" evidence="6">
    <location>
        <begin position="367"/>
        <end position="388"/>
    </location>
</feature>
<comment type="subcellular location">
    <subcellularLocation>
        <location evidence="1">Cell membrane</location>
        <topology evidence="1">Multi-pass membrane protein</topology>
    </subcellularLocation>
</comment>
<dbReference type="EMBL" id="CP071249">
    <property type="protein sequence ID" value="UUF05310.1"/>
    <property type="molecule type" value="Genomic_DNA"/>
</dbReference>
<accession>A0A9Q9FJG2</accession>
<feature type="transmembrane region" description="Helical" evidence="6">
    <location>
        <begin position="47"/>
        <end position="67"/>
    </location>
</feature>
<evidence type="ECO:0000256" key="4">
    <source>
        <dbReference type="ARBA" id="ARBA00022989"/>
    </source>
</evidence>
<dbReference type="SUPFAM" id="SSF103473">
    <property type="entry name" value="MFS general substrate transporter"/>
    <property type="match status" value="1"/>
</dbReference>
<evidence type="ECO:0000256" key="1">
    <source>
        <dbReference type="ARBA" id="ARBA00004651"/>
    </source>
</evidence>
<feature type="transmembrane region" description="Helical" evidence="6">
    <location>
        <begin position="279"/>
        <end position="298"/>
    </location>
</feature>
<feature type="transmembrane region" description="Helical" evidence="6">
    <location>
        <begin position="12"/>
        <end position="35"/>
    </location>
</feature>
<evidence type="ECO:0000256" key="6">
    <source>
        <dbReference type="SAM" id="Phobius"/>
    </source>
</evidence>
<organism evidence="9 11">
    <name type="scientific">Turicibacter bilis</name>
    <dbReference type="NCBI Taxonomy" id="2735723"/>
    <lineage>
        <taxon>Bacteria</taxon>
        <taxon>Bacillati</taxon>
        <taxon>Bacillota</taxon>
        <taxon>Erysipelotrichia</taxon>
        <taxon>Erysipelotrichales</taxon>
        <taxon>Turicibacteraceae</taxon>
        <taxon>Turicibacter</taxon>
    </lineage>
</organism>
<feature type="transmembrane region" description="Helical" evidence="6">
    <location>
        <begin position="135"/>
        <end position="156"/>
    </location>
</feature>
<keyword evidence="3 6" id="KW-0812">Transmembrane</keyword>
<dbReference type="GO" id="GO:0022857">
    <property type="term" value="F:transmembrane transporter activity"/>
    <property type="evidence" value="ECO:0007669"/>
    <property type="project" value="InterPro"/>
</dbReference>
<dbReference type="Gene3D" id="1.20.1250.20">
    <property type="entry name" value="MFS general substrate transporter like domains"/>
    <property type="match status" value="2"/>
</dbReference>
<dbReference type="Pfam" id="PF07690">
    <property type="entry name" value="MFS_1"/>
    <property type="match status" value="1"/>
</dbReference>